<organism evidence="2">
    <name type="scientific">Anthurium amnicola</name>
    <dbReference type="NCBI Taxonomy" id="1678845"/>
    <lineage>
        <taxon>Eukaryota</taxon>
        <taxon>Viridiplantae</taxon>
        <taxon>Streptophyta</taxon>
        <taxon>Embryophyta</taxon>
        <taxon>Tracheophyta</taxon>
        <taxon>Spermatophyta</taxon>
        <taxon>Magnoliopsida</taxon>
        <taxon>Liliopsida</taxon>
        <taxon>Araceae</taxon>
        <taxon>Pothoideae</taxon>
        <taxon>Potheae</taxon>
        <taxon>Anthurium</taxon>
    </lineage>
</organism>
<name>A0A1D1Z465_9ARAE</name>
<reference evidence="2" key="1">
    <citation type="submission" date="2015-07" db="EMBL/GenBank/DDBJ databases">
        <title>Transcriptome Assembly of Anthurium amnicola.</title>
        <authorList>
            <person name="Suzuki J."/>
        </authorList>
    </citation>
    <scope>NUCLEOTIDE SEQUENCE</scope>
</reference>
<gene>
    <name evidence="2" type="primary">atpA2</name>
    <name evidence="2" type="ORF">g.137265</name>
</gene>
<keyword evidence="1" id="KW-0732">Signal</keyword>
<dbReference type="AlphaFoldDB" id="A0A1D1Z465"/>
<proteinExistence type="predicted"/>
<evidence type="ECO:0000256" key="1">
    <source>
        <dbReference type="SAM" id="SignalP"/>
    </source>
</evidence>
<feature type="chain" id="PRO_5008900748" evidence="1">
    <location>
        <begin position="21"/>
        <end position="119"/>
    </location>
</feature>
<sequence length="119" mass="13319">MKFTSILTILLIFTIAAVYAVPLEKRKLGSNVSTQGVRFKDLYAKLNAKVKKVEKVYDTSIASFDSDIAAAAKKDGTEVPEFLTSWNKKYKKLNTNYVATSKAMSEKIAKLDKFLKENS</sequence>
<protein>
    <submittedName>
        <fullName evidence="2">V-type ATP synthase alpha chain 2</fullName>
    </submittedName>
</protein>
<accession>A0A1D1Z465</accession>
<feature type="signal peptide" evidence="1">
    <location>
        <begin position="1"/>
        <end position="20"/>
    </location>
</feature>
<evidence type="ECO:0000313" key="2">
    <source>
        <dbReference type="EMBL" id="JAT61681.1"/>
    </source>
</evidence>
<dbReference type="EMBL" id="GDJX01006255">
    <property type="protein sequence ID" value="JAT61681.1"/>
    <property type="molecule type" value="Transcribed_RNA"/>
</dbReference>